<evidence type="ECO:0000259" key="16">
    <source>
        <dbReference type="PROSITE" id="PS51747"/>
    </source>
</evidence>
<keyword evidence="18" id="KW-1185">Reference proteome</keyword>
<evidence type="ECO:0000256" key="15">
    <source>
        <dbReference type="PIRSR" id="PIRSR006769-3"/>
    </source>
</evidence>
<feature type="binding site" evidence="14">
    <location>
        <position position="200"/>
    </location>
    <ligand>
        <name>substrate</name>
    </ligand>
</feature>
<dbReference type="InterPro" id="IPR004794">
    <property type="entry name" value="Eubact_RibD"/>
</dbReference>
<dbReference type="SUPFAM" id="SSF53597">
    <property type="entry name" value="Dihydrofolate reductase-like"/>
    <property type="match status" value="1"/>
</dbReference>
<dbReference type="Pfam" id="PF00383">
    <property type="entry name" value="dCMP_cyt_deam_1"/>
    <property type="match status" value="1"/>
</dbReference>
<evidence type="ECO:0000313" key="18">
    <source>
        <dbReference type="Proteomes" id="UP000231637"/>
    </source>
</evidence>
<keyword evidence="9 12" id="KW-0521">NADP</keyword>
<dbReference type="KEGG" id="mfn:Ga0123462_0338"/>
<dbReference type="EC" id="1.1.1.193" evidence="12"/>
<evidence type="ECO:0000256" key="13">
    <source>
        <dbReference type="PIRSR" id="PIRSR006769-1"/>
    </source>
</evidence>
<evidence type="ECO:0000313" key="17">
    <source>
        <dbReference type="EMBL" id="ATX81213.1"/>
    </source>
</evidence>
<dbReference type="PROSITE" id="PS51747">
    <property type="entry name" value="CYT_DCMP_DEAMINASES_2"/>
    <property type="match status" value="1"/>
</dbReference>
<proteinExistence type="inferred from homology"/>
<feature type="active site" description="Proton donor" evidence="13">
    <location>
        <position position="85"/>
    </location>
</feature>
<keyword evidence="6 12" id="KW-0686">Riboflavin biosynthesis</keyword>
<dbReference type="GO" id="GO:0008703">
    <property type="term" value="F:5-amino-6-(5-phosphoribosylamino)uracil reductase activity"/>
    <property type="evidence" value="ECO:0007669"/>
    <property type="project" value="UniProtKB-EC"/>
</dbReference>
<dbReference type="InterPro" id="IPR002734">
    <property type="entry name" value="RibDG_C"/>
</dbReference>
<evidence type="ECO:0000256" key="9">
    <source>
        <dbReference type="ARBA" id="ARBA00022857"/>
    </source>
</evidence>
<reference evidence="17 18" key="1">
    <citation type="submission" date="2016-12" db="EMBL/GenBank/DDBJ databases">
        <title>Isolation and genomic insights into novel planktonic Zetaproteobacteria from stratified waters of the Chesapeake Bay.</title>
        <authorList>
            <person name="McAllister S.M."/>
            <person name="Kato S."/>
            <person name="Chan C.S."/>
            <person name="Chiu B.K."/>
            <person name="Field E.K."/>
        </authorList>
    </citation>
    <scope>NUCLEOTIDE SEQUENCE [LARGE SCALE GENOMIC DNA]</scope>
    <source>
        <strain evidence="17 18">CP-8</strain>
    </source>
</reference>
<comment type="similarity">
    <text evidence="5 12">In the C-terminal section; belongs to the HTP reductase family.</text>
</comment>
<feature type="binding site" evidence="15">
    <location>
        <position position="117"/>
    </location>
    <ligand>
        <name>Zn(2+)</name>
        <dbReference type="ChEBI" id="CHEBI:29105"/>
        <note>catalytic</note>
    </ligand>
</feature>
<sequence>MVKCCTPSQIEAFRLDLENGNGHAQHMSPDSSLNIHDSFMRRAIELARRGIGSTHPNPRVGAVVVNNGKVVGEGWHEYPGGPHGEAAAISSAGVRAKGATLYVTLEPCSAHGRTPPCTDAIRAAGIARVVYASSDPNPKMAGGGRVLAASHIDVIGGVMKEEADLLNRPFFHFIETGRPYVTAKAAISLDGKLATHRQHSQWISGPESRLHAHGVRAEVDAIVIGAGTLHYDNPSLTVRDVEVRGSVPIRVVLCFETPPFAANCKLLSSDAPVRFYVRSSNEHTEKWRAAGVQIEQLNSLDAILRHLAGDGYLHLLLEGGGTLLASFFDGRFADEVLLYQAPILIGGHDAVSLWGGTGVESVDHALRLSDIERRQLGNDQMIRGQVVYPV</sequence>
<dbReference type="UniPathway" id="UPA00275">
    <property type="reaction ID" value="UER00401"/>
</dbReference>
<dbReference type="InterPro" id="IPR002125">
    <property type="entry name" value="CMP_dCMP_dom"/>
</dbReference>
<keyword evidence="7 12" id="KW-0479">Metal-binding</keyword>
<dbReference type="PANTHER" id="PTHR38011:SF7">
    <property type="entry name" value="2,5-DIAMINO-6-RIBOSYLAMINO-4(3H)-PYRIMIDINONE 5'-PHOSPHATE REDUCTASE"/>
    <property type="match status" value="1"/>
</dbReference>
<dbReference type="PIRSF" id="PIRSF006769">
    <property type="entry name" value="RibD"/>
    <property type="match status" value="1"/>
</dbReference>
<evidence type="ECO:0000256" key="4">
    <source>
        <dbReference type="ARBA" id="ARBA00005259"/>
    </source>
</evidence>
<keyword evidence="8 12" id="KW-0862">Zinc</keyword>
<feature type="binding site" evidence="14">
    <location>
        <position position="232"/>
    </location>
    <ligand>
        <name>NADP(+)</name>
        <dbReference type="ChEBI" id="CHEBI:58349"/>
    </ligand>
</feature>
<dbReference type="InterPro" id="IPR024072">
    <property type="entry name" value="DHFR-like_dom_sf"/>
</dbReference>
<dbReference type="EMBL" id="CP018800">
    <property type="protein sequence ID" value="ATX81213.1"/>
    <property type="molecule type" value="Genomic_DNA"/>
</dbReference>
<comment type="function">
    <text evidence="1 12">Converts 2,5-diamino-6-(ribosylamino)-4(3h)-pyrimidinone 5'-phosphate into 5-amino-6-(ribosylamino)-2,4(1h,3h)-pyrimidinedione 5'-phosphate.</text>
</comment>
<keyword evidence="11" id="KW-0511">Multifunctional enzyme</keyword>
<feature type="binding site" evidence="14">
    <location>
        <position position="279"/>
    </location>
    <ligand>
        <name>NADP(+)</name>
        <dbReference type="ChEBI" id="CHEBI:58349"/>
    </ligand>
</feature>
<dbReference type="GO" id="GO:0008270">
    <property type="term" value="F:zinc ion binding"/>
    <property type="evidence" value="ECO:0007669"/>
    <property type="project" value="InterPro"/>
</dbReference>
<comment type="pathway">
    <text evidence="3 12">Cofactor biosynthesis; riboflavin biosynthesis; 5-amino-6-(D-ribitylamino)uracil from GTP: step 3/4.</text>
</comment>
<dbReference type="Gene3D" id="3.40.140.10">
    <property type="entry name" value="Cytidine Deaminase, domain 2"/>
    <property type="match status" value="1"/>
</dbReference>
<evidence type="ECO:0000256" key="6">
    <source>
        <dbReference type="ARBA" id="ARBA00022619"/>
    </source>
</evidence>
<keyword evidence="10 12" id="KW-0560">Oxidoreductase</keyword>
<dbReference type="InterPro" id="IPR016193">
    <property type="entry name" value="Cytidine_deaminase-like"/>
</dbReference>
<comment type="cofactor">
    <cofactor evidence="12 15">
        <name>Zn(2+)</name>
        <dbReference type="ChEBI" id="CHEBI:29105"/>
    </cofactor>
    <text evidence="12 15">Binds 1 zinc ion.</text>
</comment>
<dbReference type="GO" id="GO:0008835">
    <property type="term" value="F:diaminohydroxyphosphoribosylaminopyrimidine deaminase activity"/>
    <property type="evidence" value="ECO:0007669"/>
    <property type="project" value="UniProtKB-EC"/>
</dbReference>
<keyword evidence="12 17" id="KW-0378">Hydrolase</keyword>
<feature type="binding site" evidence="15">
    <location>
        <position position="108"/>
    </location>
    <ligand>
        <name>Zn(2+)</name>
        <dbReference type="ChEBI" id="CHEBI:29105"/>
        <note>catalytic</note>
    </ligand>
</feature>
<dbReference type="AlphaFoldDB" id="A0A2K8L1U0"/>
<dbReference type="GO" id="GO:0009231">
    <property type="term" value="P:riboflavin biosynthetic process"/>
    <property type="evidence" value="ECO:0007669"/>
    <property type="project" value="UniProtKB-UniPathway"/>
</dbReference>
<evidence type="ECO:0000256" key="3">
    <source>
        <dbReference type="ARBA" id="ARBA00004910"/>
    </source>
</evidence>
<evidence type="ECO:0000256" key="8">
    <source>
        <dbReference type="ARBA" id="ARBA00022833"/>
    </source>
</evidence>
<dbReference type="EC" id="3.5.4.26" evidence="12"/>
<dbReference type="Gene3D" id="3.40.430.10">
    <property type="entry name" value="Dihydrofolate Reductase, subunit A"/>
    <property type="match status" value="1"/>
</dbReference>
<feature type="binding site" evidence="14">
    <location>
        <position position="216"/>
    </location>
    <ligand>
        <name>substrate</name>
    </ligand>
</feature>
<feature type="binding site" evidence="14">
    <location>
        <position position="202"/>
    </location>
    <ligand>
        <name>NADP(+)</name>
        <dbReference type="ChEBI" id="CHEBI:58349"/>
    </ligand>
</feature>
<feature type="binding site" evidence="14">
    <location>
        <begin position="320"/>
        <end position="326"/>
    </location>
    <ligand>
        <name>NADP(+)</name>
        <dbReference type="ChEBI" id="CHEBI:58349"/>
    </ligand>
</feature>
<dbReference type="InterPro" id="IPR050765">
    <property type="entry name" value="Riboflavin_Biosynth_HTPR"/>
</dbReference>
<feature type="binding site" evidence="14">
    <location>
        <position position="318"/>
    </location>
    <ligand>
        <name>substrate</name>
    </ligand>
</feature>
<dbReference type="PANTHER" id="PTHR38011">
    <property type="entry name" value="DIHYDROFOLATE REDUCTASE FAMILY PROTEIN (AFU_ORTHOLOGUE AFUA_8G06820)"/>
    <property type="match status" value="1"/>
</dbReference>
<dbReference type="Proteomes" id="UP000231637">
    <property type="component" value="Chromosome"/>
</dbReference>
<dbReference type="InterPro" id="IPR016192">
    <property type="entry name" value="APOBEC/CMP_deaminase_Zn-bd"/>
</dbReference>
<evidence type="ECO:0000256" key="1">
    <source>
        <dbReference type="ARBA" id="ARBA00002151"/>
    </source>
</evidence>
<evidence type="ECO:0000256" key="14">
    <source>
        <dbReference type="PIRSR" id="PIRSR006769-2"/>
    </source>
</evidence>
<comment type="catalytic activity">
    <reaction evidence="12">
        <text>5-amino-6-(5-phospho-D-ribitylamino)uracil + NADP(+) = 5-amino-6-(5-phospho-D-ribosylamino)uracil + NADPH + H(+)</text>
        <dbReference type="Rhea" id="RHEA:17845"/>
        <dbReference type="ChEBI" id="CHEBI:15378"/>
        <dbReference type="ChEBI" id="CHEBI:57783"/>
        <dbReference type="ChEBI" id="CHEBI:58349"/>
        <dbReference type="ChEBI" id="CHEBI:58421"/>
        <dbReference type="ChEBI" id="CHEBI:58453"/>
        <dbReference type="EC" id="1.1.1.193"/>
    </reaction>
</comment>
<comment type="similarity">
    <text evidence="4 12">In the N-terminal section; belongs to the cytidine and deoxycytidylate deaminase family.</text>
</comment>
<name>A0A2K8L1U0_9PROT</name>
<evidence type="ECO:0000256" key="2">
    <source>
        <dbReference type="ARBA" id="ARBA00004882"/>
    </source>
</evidence>
<evidence type="ECO:0000256" key="7">
    <source>
        <dbReference type="ARBA" id="ARBA00022723"/>
    </source>
</evidence>
<accession>A0A2K8L1U0</accession>
<dbReference type="CDD" id="cd01284">
    <property type="entry name" value="Riboflavin_deaminase-reductase"/>
    <property type="match status" value="1"/>
</dbReference>
<dbReference type="SUPFAM" id="SSF53927">
    <property type="entry name" value="Cytidine deaminase-like"/>
    <property type="match status" value="1"/>
</dbReference>
<feature type="binding site" evidence="15">
    <location>
        <position position="83"/>
    </location>
    <ligand>
        <name>Zn(2+)</name>
        <dbReference type="ChEBI" id="CHEBI:29105"/>
        <note>catalytic</note>
    </ligand>
</feature>
<feature type="domain" description="CMP/dCMP-type deaminase" evidence="16">
    <location>
        <begin position="34"/>
        <end position="147"/>
    </location>
</feature>
<evidence type="ECO:0000256" key="5">
    <source>
        <dbReference type="ARBA" id="ARBA00007417"/>
    </source>
</evidence>
<evidence type="ECO:0000256" key="11">
    <source>
        <dbReference type="ARBA" id="ARBA00023268"/>
    </source>
</evidence>
<dbReference type="NCBIfam" id="TIGR00326">
    <property type="entry name" value="eubact_ribD"/>
    <property type="match status" value="1"/>
</dbReference>
<feature type="binding site" evidence="14">
    <location>
        <position position="236"/>
    </location>
    <ligand>
        <name>substrate</name>
    </ligand>
</feature>
<evidence type="ECO:0000256" key="10">
    <source>
        <dbReference type="ARBA" id="ARBA00023002"/>
    </source>
</evidence>
<comment type="catalytic activity">
    <reaction evidence="12">
        <text>2,5-diamino-6-hydroxy-4-(5-phosphoribosylamino)-pyrimidine + H2O + H(+) = 5-amino-6-(5-phospho-D-ribosylamino)uracil + NH4(+)</text>
        <dbReference type="Rhea" id="RHEA:21868"/>
        <dbReference type="ChEBI" id="CHEBI:15377"/>
        <dbReference type="ChEBI" id="CHEBI:15378"/>
        <dbReference type="ChEBI" id="CHEBI:28938"/>
        <dbReference type="ChEBI" id="CHEBI:58453"/>
        <dbReference type="ChEBI" id="CHEBI:58614"/>
        <dbReference type="EC" id="3.5.4.26"/>
    </reaction>
</comment>
<organism evidence="17 18">
    <name type="scientific">Mariprofundus ferrinatatus</name>
    <dbReference type="NCBI Taxonomy" id="1921087"/>
    <lineage>
        <taxon>Bacteria</taxon>
        <taxon>Pseudomonadati</taxon>
        <taxon>Pseudomonadota</taxon>
        <taxon>Candidatius Mariprofundia</taxon>
        <taxon>Mariprofundales</taxon>
        <taxon>Mariprofundaceae</taxon>
        <taxon>Mariprofundus</taxon>
    </lineage>
</organism>
<evidence type="ECO:0000256" key="12">
    <source>
        <dbReference type="PIRNR" id="PIRNR006769"/>
    </source>
</evidence>
<dbReference type="Pfam" id="PF01872">
    <property type="entry name" value="RibD_C"/>
    <property type="match status" value="1"/>
</dbReference>
<feature type="binding site" evidence="14">
    <location>
        <position position="228"/>
    </location>
    <ligand>
        <name>NADP(+)</name>
        <dbReference type="ChEBI" id="CHEBI:58349"/>
    </ligand>
</feature>
<feature type="binding site" evidence="14">
    <location>
        <position position="186"/>
    </location>
    <ligand>
        <name>NADP(+)</name>
        <dbReference type="ChEBI" id="CHEBI:58349"/>
    </ligand>
</feature>
<protein>
    <recommendedName>
        <fullName evidence="12">Riboflavin biosynthesis protein RibD</fullName>
    </recommendedName>
    <domain>
        <recommendedName>
            <fullName evidence="12">Diaminohydroxyphosphoribosylaminopyrimidine deaminase</fullName>
            <shortName evidence="12">DRAP deaminase</shortName>
            <ecNumber evidence="12">3.5.4.26</ecNumber>
        </recommendedName>
        <alternativeName>
            <fullName evidence="12">Riboflavin-specific deaminase</fullName>
        </alternativeName>
    </domain>
    <domain>
        <recommendedName>
            <fullName evidence="12">5-amino-6-(5-phosphoribosylamino)uracil reductase</fullName>
            <ecNumber evidence="12">1.1.1.193</ecNumber>
        </recommendedName>
        <alternativeName>
            <fullName evidence="12">HTP reductase</fullName>
        </alternativeName>
    </domain>
</protein>
<gene>
    <name evidence="17" type="ORF">Ga0123462_0338</name>
</gene>
<dbReference type="PROSITE" id="PS00903">
    <property type="entry name" value="CYT_DCMP_DEAMINASES_1"/>
    <property type="match status" value="1"/>
</dbReference>
<feature type="binding site" evidence="14">
    <location>
        <position position="239"/>
    </location>
    <ligand>
        <name>substrate</name>
    </ligand>
</feature>
<comment type="pathway">
    <text evidence="2 12">Cofactor biosynthesis; riboflavin biosynthesis; 5-amino-6-(D-ribitylamino)uracil from GTP: step 2/4.</text>
</comment>